<protein>
    <submittedName>
        <fullName evidence="2">Uncharacterized protein</fullName>
    </submittedName>
</protein>
<reference evidence="2 3" key="1">
    <citation type="journal article" date="2020" name="ISME J.">
        <title>Uncovering the hidden diversity of litter-decomposition mechanisms in mushroom-forming fungi.</title>
        <authorList>
            <person name="Floudas D."/>
            <person name="Bentzer J."/>
            <person name="Ahren D."/>
            <person name="Johansson T."/>
            <person name="Persson P."/>
            <person name="Tunlid A."/>
        </authorList>
    </citation>
    <scope>NUCLEOTIDE SEQUENCE [LARGE SCALE GENOMIC DNA]</scope>
    <source>
        <strain evidence="2 3">CBS 406.79</strain>
    </source>
</reference>
<evidence type="ECO:0000256" key="1">
    <source>
        <dbReference type="SAM" id="MobiDB-lite"/>
    </source>
</evidence>
<dbReference type="Proteomes" id="UP000518752">
    <property type="component" value="Unassembled WGS sequence"/>
</dbReference>
<accession>A0A8H5GWW2</accession>
<evidence type="ECO:0000313" key="3">
    <source>
        <dbReference type="Proteomes" id="UP000518752"/>
    </source>
</evidence>
<keyword evidence="3" id="KW-1185">Reference proteome</keyword>
<dbReference type="EMBL" id="JAACJN010000110">
    <property type="protein sequence ID" value="KAF5372430.1"/>
    <property type="molecule type" value="Genomic_DNA"/>
</dbReference>
<dbReference type="OrthoDB" id="2968614at2759"/>
<dbReference type="AlphaFoldDB" id="A0A8H5GWW2"/>
<comment type="caution">
    <text evidence="2">The sequence shown here is derived from an EMBL/GenBank/DDBJ whole genome shotgun (WGS) entry which is preliminary data.</text>
</comment>
<proteinExistence type="predicted"/>
<gene>
    <name evidence="2" type="ORF">D9757_009910</name>
</gene>
<evidence type="ECO:0000313" key="2">
    <source>
        <dbReference type="EMBL" id="KAF5372430.1"/>
    </source>
</evidence>
<organism evidence="2 3">
    <name type="scientific">Collybiopsis confluens</name>
    <dbReference type="NCBI Taxonomy" id="2823264"/>
    <lineage>
        <taxon>Eukaryota</taxon>
        <taxon>Fungi</taxon>
        <taxon>Dikarya</taxon>
        <taxon>Basidiomycota</taxon>
        <taxon>Agaricomycotina</taxon>
        <taxon>Agaricomycetes</taxon>
        <taxon>Agaricomycetidae</taxon>
        <taxon>Agaricales</taxon>
        <taxon>Marasmiineae</taxon>
        <taxon>Omphalotaceae</taxon>
        <taxon>Collybiopsis</taxon>
    </lineage>
</organism>
<name>A0A8H5GWW2_9AGAR</name>
<sequence length="340" mass="38660">MAGASFTPGRPDYPKPYRSSHKLKTSKSTAFSSYVNARNHENHWHAPYHCLFHELTEPYDTLVAHPQYRQWRLSSERTRTTCHRHPTSSASENLPTVSFSQASKIDNVPGNPEIHLEAEYASSEPDVESEDQIVAAYVSSDWDVPSSDPQADISEQAANAPDTDQEFYDLEPALAFVVSYKGLEGGKPKDTEPSAELPLQQCWDTMPDMVLLHQQMVDLPKVNSQSEDVEKIRYKHRCGVRPLHECLALIGEYKRNISRSGEENIWGNKNLTDSKKKELVDREINQRLEGARNDIARYCQIYFKTHPLIQDALVFAAAGPYWQYAIVAKDDVFGYQSKKK</sequence>
<feature type="region of interest" description="Disordered" evidence="1">
    <location>
        <begin position="1"/>
        <end position="24"/>
    </location>
</feature>